<gene>
    <name evidence="3" type="ORF">RJ40_08165</name>
</gene>
<dbReference type="GO" id="GO:0006355">
    <property type="term" value="P:regulation of DNA-templated transcription"/>
    <property type="evidence" value="ECO:0007669"/>
    <property type="project" value="InterPro"/>
</dbReference>
<feature type="domain" description="PAS" evidence="1">
    <location>
        <begin position="733"/>
        <end position="805"/>
    </location>
</feature>
<feature type="domain" description="PAS" evidence="1">
    <location>
        <begin position="74"/>
        <end position="118"/>
    </location>
</feature>
<evidence type="ECO:0000259" key="2">
    <source>
        <dbReference type="PROSITE" id="PS50113"/>
    </source>
</evidence>
<dbReference type="Gene3D" id="3.30.450.40">
    <property type="match status" value="1"/>
</dbReference>
<dbReference type="NCBIfam" id="TIGR00229">
    <property type="entry name" value="sensory_box"/>
    <property type="match status" value="4"/>
</dbReference>
<accession>A0A8A3S744</accession>
<dbReference type="PANTHER" id="PTHR44757:SF2">
    <property type="entry name" value="BIOFILM ARCHITECTURE MAINTENANCE PROTEIN MBAA"/>
    <property type="match status" value="1"/>
</dbReference>
<dbReference type="InterPro" id="IPR013767">
    <property type="entry name" value="PAS_fold"/>
</dbReference>
<dbReference type="Pfam" id="PF13426">
    <property type="entry name" value="PAS_9"/>
    <property type="match status" value="1"/>
</dbReference>
<feature type="domain" description="PAC" evidence="2">
    <location>
        <begin position="810"/>
        <end position="862"/>
    </location>
</feature>
<proteinExistence type="predicted"/>
<keyword evidence="4" id="KW-1185">Reference proteome</keyword>
<dbReference type="SMART" id="SM00086">
    <property type="entry name" value="PAC"/>
    <property type="match status" value="2"/>
</dbReference>
<sequence length="958" mass="106177">MAFYVPAHMGEGPEKLREIRRILRRNPKGLSISDISRKVGLNRNSVAKYLEMLLISGQAEMRTYGAAKVYTASQRLPISALLEYSSDLIVVLDGEGRVLQINAPFISFSGQNKEEFLGLEISASGLPVVTSPAVLSVLDDQPAGEVVVPEVAWGDENIFRAKILPTTFEEGGRGTTIILEDLTEIKKAWRMRTFLANIVESTEDAVIGKDLDGRVVSWNRGAERLYGYTREEMIGQTLDPLVPPEKAVEIARIQGEIEAGRGIDRLETIRFRKDGSMVDVAISVSPVRDEQGRVVGASTIARNITAQKHAEEEQRRHAEETVFLSKTAMAFVEMEDDEEIFGYIGRQVRTLLPGSTVVVSSYDHKQDELCIKAVVAGEEEKRLEGERAGTRVPMAPRLREYAQTCLYDEVNLVGHPAAAFVGAGERCIYAPLISHETCFGDVVVLPGNGQVKENRELIEAFIRQSAVALHRRHARLALKRSRERARTLLDASFDLVVLTNAEGEVLAVNERADRFFSRTGKERVEALHIVLDGLREGVLREGRPARGEVRACGKTFEVSMTPVRVVDEIVYEIATFFRDVTTEREAQKESRRTNRQLADIIEFLPDAAVIVDTGGQVIAWNRAMEEISGVRKEEMIGEGDHAYAIPFYGERRPVLLDLVGTDVDPPPGYLHFERLEDVVVGRAHCPAAKAGDGAYVWGKASALFDDTGDLIGAIEVVRDVTPIVETDLALRRSEEQYRTLVEHTTSVILSLDLGGRVTSLNTVAEECFGYTGEDAIGRSVLGLIIPETESSGRDLRALVRAICTAPDQFQTCEYENITRDGRRLWFSWTNRAVYAPDGTLKGVTCIGNEITGRKDLEKALETAHLDMESIAQVLELSASRTFVVRPEEICPATQNAETIREALESGRPTREEIADGEERWLIPLRDWKGKGPAVLGVALARPESRRGTYGPQKKEEIS</sequence>
<evidence type="ECO:0000313" key="4">
    <source>
        <dbReference type="Proteomes" id="UP001042704"/>
    </source>
</evidence>
<dbReference type="PANTHER" id="PTHR44757">
    <property type="entry name" value="DIGUANYLATE CYCLASE DGCP"/>
    <property type="match status" value="1"/>
</dbReference>
<dbReference type="Gene3D" id="3.30.450.20">
    <property type="entry name" value="PAS domain"/>
    <property type="match status" value="5"/>
</dbReference>
<feature type="domain" description="PAS" evidence="1">
    <location>
        <begin position="191"/>
        <end position="245"/>
    </location>
</feature>
<dbReference type="InterPro" id="IPR035965">
    <property type="entry name" value="PAS-like_dom_sf"/>
</dbReference>
<evidence type="ECO:0000259" key="1">
    <source>
        <dbReference type="PROSITE" id="PS50112"/>
    </source>
</evidence>
<reference evidence="3" key="2">
    <citation type="submission" date="2019-02" db="EMBL/GenBank/DDBJ databases">
        <authorList>
            <person name="Chen S.-C."/>
            <person name="Chien H.-H."/>
            <person name="Lai M.-C."/>
        </authorList>
    </citation>
    <scope>NUCLEOTIDE SEQUENCE</scope>
    <source>
        <strain evidence="3">N2F9704</strain>
    </source>
</reference>
<dbReference type="RefSeq" id="WP_265580374.1">
    <property type="nucleotide sequence ID" value="NZ_CP036172.1"/>
</dbReference>
<dbReference type="Pfam" id="PF00989">
    <property type="entry name" value="PAS"/>
    <property type="match status" value="3"/>
</dbReference>
<dbReference type="Proteomes" id="UP001042704">
    <property type="component" value="Chromosome"/>
</dbReference>
<dbReference type="InterPro" id="IPR001610">
    <property type="entry name" value="PAC"/>
</dbReference>
<dbReference type="PROSITE" id="PS50112">
    <property type="entry name" value="PAS"/>
    <property type="match status" value="4"/>
</dbReference>
<protein>
    <submittedName>
        <fullName evidence="3">PAS domain S-box protein</fullName>
    </submittedName>
</protein>
<dbReference type="SMART" id="SM00091">
    <property type="entry name" value="PAS"/>
    <property type="match status" value="5"/>
</dbReference>
<dbReference type="PROSITE" id="PS50113">
    <property type="entry name" value="PAC"/>
    <property type="match status" value="2"/>
</dbReference>
<dbReference type="CDD" id="cd00130">
    <property type="entry name" value="PAS"/>
    <property type="match status" value="3"/>
</dbReference>
<feature type="domain" description="PAS" evidence="1">
    <location>
        <begin position="593"/>
        <end position="638"/>
    </location>
</feature>
<reference evidence="3" key="1">
    <citation type="journal article" date="2001" name="Int. J. Syst. Evol. Microbiol.">
        <title>Methanofollis aquaemaris sp. nov., a methanogen isolated from an aquaculture fish pond.</title>
        <authorList>
            <person name="Lai M.C."/>
            <person name="Chen S.C."/>
        </authorList>
    </citation>
    <scope>NUCLEOTIDE SEQUENCE</scope>
    <source>
        <strain evidence="3">N2F9704</strain>
    </source>
</reference>
<dbReference type="AlphaFoldDB" id="A0A8A3S744"/>
<name>A0A8A3S744_9EURY</name>
<dbReference type="InterPro" id="IPR052155">
    <property type="entry name" value="Biofilm_reg_signaling"/>
</dbReference>
<dbReference type="InterPro" id="IPR000014">
    <property type="entry name" value="PAS"/>
</dbReference>
<dbReference type="EMBL" id="CP036172">
    <property type="protein sequence ID" value="QSZ67484.1"/>
    <property type="molecule type" value="Genomic_DNA"/>
</dbReference>
<dbReference type="KEGG" id="maqe:RJ40_08165"/>
<dbReference type="SUPFAM" id="SSF55785">
    <property type="entry name" value="PYP-like sensor domain (PAS domain)"/>
    <property type="match status" value="5"/>
</dbReference>
<dbReference type="InterPro" id="IPR000700">
    <property type="entry name" value="PAS-assoc_C"/>
</dbReference>
<feature type="domain" description="PAC" evidence="2">
    <location>
        <begin position="264"/>
        <end position="316"/>
    </location>
</feature>
<dbReference type="GeneID" id="76424330"/>
<evidence type="ECO:0000313" key="3">
    <source>
        <dbReference type="EMBL" id="QSZ67484.1"/>
    </source>
</evidence>
<organism evidence="3 4">
    <name type="scientific">Methanofollis aquaemaris</name>
    <dbReference type="NCBI Taxonomy" id="126734"/>
    <lineage>
        <taxon>Archaea</taxon>
        <taxon>Methanobacteriati</taxon>
        <taxon>Methanobacteriota</taxon>
        <taxon>Stenosarchaea group</taxon>
        <taxon>Methanomicrobia</taxon>
        <taxon>Methanomicrobiales</taxon>
        <taxon>Methanomicrobiaceae</taxon>
        <taxon>Methanofollis</taxon>
    </lineage>
</organism>
<dbReference type="InterPro" id="IPR029016">
    <property type="entry name" value="GAF-like_dom_sf"/>
</dbReference>